<evidence type="ECO:0000256" key="1">
    <source>
        <dbReference type="ARBA" id="ARBA00004141"/>
    </source>
</evidence>
<feature type="compositionally biased region" description="Acidic residues" evidence="6">
    <location>
        <begin position="201"/>
        <end position="210"/>
    </location>
</feature>
<feature type="transmembrane region" description="Helical" evidence="7">
    <location>
        <begin position="576"/>
        <end position="597"/>
    </location>
</feature>
<feature type="transmembrane region" description="Helical" evidence="7">
    <location>
        <begin position="359"/>
        <end position="377"/>
    </location>
</feature>
<feature type="compositionally biased region" description="Basic and acidic residues" evidence="6">
    <location>
        <begin position="211"/>
        <end position="220"/>
    </location>
</feature>
<reference evidence="9" key="1">
    <citation type="journal article" date="2023" name="Mol. Phylogenet. Evol.">
        <title>Genome-scale phylogeny and comparative genomics of the fungal order Sordariales.</title>
        <authorList>
            <person name="Hensen N."/>
            <person name="Bonometti L."/>
            <person name="Westerberg I."/>
            <person name="Brannstrom I.O."/>
            <person name="Guillou S."/>
            <person name="Cros-Aarteil S."/>
            <person name="Calhoun S."/>
            <person name="Haridas S."/>
            <person name="Kuo A."/>
            <person name="Mondo S."/>
            <person name="Pangilinan J."/>
            <person name="Riley R."/>
            <person name="LaButti K."/>
            <person name="Andreopoulos B."/>
            <person name="Lipzen A."/>
            <person name="Chen C."/>
            <person name="Yan M."/>
            <person name="Daum C."/>
            <person name="Ng V."/>
            <person name="Clum A."/>
            <person name="Steindorff A."/>
            <person name="Ohm R.A."/>
            <person name="Martin F."/>
            <person name="Silar P."/>
            <person name="Natvig D.O."/>
            <person name="Lalanne C."/>
            <person name="Gautier V."/>
            <person name="Ament-Velasquez S.L."/>
            <person name="Kruys A."/>
            <person name="Hutchinson M.I."/>
            <person name="Powell A.J."/>
            <person name="Barry K."/>
            <person name="Miller A.N."/>
            <person name="Grigoriev I.V."/>
            <person name="Debuchy R."/>
            <person name="Gladieux P."/>
            <person name="Hiltunen Thoren M."/>
            <person name="Johannesson H."/>
        </authorList>
    </citation>
    <scope>NUCLEOTIDE SEQUENCE</scope>
    <source>
        <strain evidence="9">PSN293</strain>
    </source>
</reference>
<accession>A0AAN7B8B7</accession>
<name>A0AAN7B8B7_9PEZI</name>
<feature type="compositionally biased region" description="Polar residues" evidence="6">
    <location>
        <begin position="26"/>
        <end position="38"/>
    </location>
</feature>
<feature type="compositionally biased region" description="Basic and acidic residues" evidence="6">
    <location>
        <begin position="1"/>
        <end position="15"/>
    </location>
</feature>
<feature type="transmembrane region" description="Helical" evidence="7">
    <location>
        <begin position="384"/>
        <end position="403"/>
    </location>
</feature>
<organism evidence="9 10">
    <name type="scientific">Rhypophila decipiens</name>
    <dbReference type="NCBI Taxonomy" id="261697"/>
    <lineage>
        <taxon>Eukaryota</taxon>
        <taxon>Fungi</taxon>
        <taxon>Dikarya</taxon>
        <taxon>Ascomycota</taxon>
        <taxon>Pezizomycotina</taxon>
        <taxon>Sordariomycetes</taxon>
        <taxon>Sordariomycetidae</taxon>
        <taxon>Sordariales</taxon>
        <taxon>Naviculisporaceae</taxon>
        <taxon>Rhypophila</taxon>
    </lineage>
</organism>
<keyword evidence="10" id="KW-1185">Reference proteome</keyword>
<sequence>MSSNKNPRDDAEVVAEHLPTGYTAEFDTTPTETPSPGQDDQDDKQDVRGRNQSGSRSRSRSSRPNPRQPSSTSDASSSSSASQQQQKPEEIESSLKLQGGDIHRDLFKLDAAARANLMHRRANTFHNPRELEQATSSGDGLTVGDQLVPGGFRRAFLQQKHRGYSDQFLAARMPVTRNFVQFLDLYGNFAGEDLVDSDEDAITDDEEDVEEGQRPDERRPLLTPTRSAVSMRSPRKISRPSTASTTKTFFTLIKAFVGTGIMFLPKAFNNGGLLFSSLAMVAVSAITMVAFHLLLQCKARYGGGYGEIGQAIAGDKMRSLILASITLSQLGFVCAGIVFVAENMITFLNAVTEGDKPPLSTVSLIALQLVILIPLSWIRNIAKLGPAALLADVCILIGVSYIYTYDFSALAERNWRMHDSVVLFNPDKYTMMIGSAIFTFEGIGLILPIQSSMAEPHRFEWLLGMVMVIITVLFTSVGALCYATFGENTEIEIINNFPQDSKLVNAVQFLYSVAVLVGTPVQLFPALRIIEGGVFGQHRSGKKSLRTKWIKNGFRFMLVVICGAISILGTGNLDKFVALIGSAACVPLVYVYPAYLHYKGVASTRWVRWGDLAMIVLGIVGMVYTTTVTIVNSFM</sequence>
<dbReference type="GO" id="GO:0005302">
    <property type="term" value="F:L-tyrosine transmembrane transporter activity"/>
    <property type="evidence" value="ECO:0007669"/>
    <property type="project" value="TreeGrafter"/>
</dbReference>
<keyword evidence="4 7" id="KW-1133">Transmembrane helix</keyword>
<feature type="domain" description="Amino acid transporter transmembrane" evidence="8">
    <location>
        <begin position="242"/>
        <end position="630"/>
    </location>
</feature>
<evidence type="ECO:0000313" key="9">
    <source>
        <dbReference type="EMBL" id="KAK4214568.1"/>
    </source>
</evidence>
<evidence type="ECO:0000256" key="6">
    <source>
        <dbReference type="SAM" id="MobiDB-lite"/>
    </source>
</evidence>
<feature type="transmembrane region" description="Helical" evidence="7">
    <location>
        <begin position="461"/>
        <end position="485"/>
    </location>
</feature>
<evidence type="ECO:0000256" key="7">
    <source>
        <dbReference type="SAM" id="Phobius"/>
    </source>
</evidence>
<evidence type="ECO:0000259" key="8">
    <source>
        <dbReference type="Pfam" id="PF01490"/>
    </source>
</evidence>
<gene>
    <name evidence="9" type="ORF">QBC37DRAFT_420833</name>
</gene>
<dbReference type="Pfam" id="PF01490">
    <property type="entry name" value="Aa_trans"/>
    <property type="match status" value="1"/>
</dbReference>
<evidence type="ECO:0000256" key="5">
    <source>
        <dbReference type="ARBA" id="ARBA00023136"/>
    </source>
</evidence>
<feature type="transmembrane region" description="Helical" evidence="7">
    <location>
        <begin position="552"/>
        <end position="570"/>
    </location>
</feature>
<dbReference type="InterPro" id="IPR013057">
    <property type="entry name" value="AA_transpt_TM"/>
</dbReference>
<evidence type="ECO:0000256" key="3">
    <source>
        <dbReference type="ARBA" id="ARBA00022692"/>
    </source>
</evidence>
<feature type="transmembrane region" description="Helical" evidence="7">
    <location>
        <begin position="274"/>
        <end position="295"/>
    </location>
</feature>
<comment type="similarity">
    <text evidence="2">Belongs to the amino acid/polyamine transporter 2 family.</text>
</comment>
<dbReference type="AlphaFoldDB" id="A0AAN7B8B7"/>
<feature type="region of interest" description="Disordered" evidence="6">
    <location>
        <begin position="201"/>
        <end position="242"/>
    </location>
</feature>
<feature type="transmembrane region" description="Helical" evidence="7">
    <location>
        <begin position="249"/>
        <end position="268"/>
    </location>
</feature>
<feature type="compositionally biased region" description="Low complexity" evidence="6">
    <location>
        <begin position="50"/>
        <end position="86"/>
    </location>
</feature>
<evidence type="ECO:0000256" key="4">
    <source>
        <dbReference type="ARBA" id="ARBA00022989"/>
    </source>
</evidence>
<dbReference type="EMBL" id="MU858091">
    <property type="protein sequence ID" value="KAK4214568.1"/>
    <property type="molecule type" value="Genomic_DNA"/>
</dbReference>
<dbReference type="Proteomes" id="UP001301769">
    <property type="component" value="Unassembled WGS sequence"/>
</dbReference>
<evidence type="ECO:0000256" key="2">
    <source>
        <dbReference type="ARBA" id="ARBA00008066"/>
    </source>
</evidence>
<reference evidence="9" key="2">
    <citation type="submission" date="2023-05" db="EMBL/GenBank/DDBJ databases">
        <authorList>
            <consortium name="Lawrence Berkeley National Laboratory"/>
            <person name="Steindorff A."/>
            <person name="Hensen N."/>
            <person name="Bonometti L."/>
            <person name="Westerberg I."/>
            <person name="Brannstrom I.O."/>
            <person name="Guillou S."/>
            <person name="Cros-Aarteil S."/>
            <person name="Calhoun S."/>
            <person name="Haridas S."/>
            <person name="Kuo A."/>
            <person name="Mondo S."/>
            <person name="Pangilinan J."/>
            <person name="Riley R."/>
            <person name="Labutti K."/>
            <person name="Andreopoulos B."/>
            <person name="Lipzen A."/>
            <person name="Chen C."/>
            <person name="Yanf M."/>
            <person name="Daum C."/>
            <person name="Ng V."/>
            <person name="Clum A."/>
            <person name="Ohm R."/>
            <person name="Martin F."/>
            <person name="Silar P."/>
            <person name="Natvig D."/>
            <person name="Lalanne C."/>
            <person name="Gautier V."/>
            <person name="Ament-Velasquez S.L."/>
            <person name="Kruys A."/>
            <person name="Hutchinson M.I."/>
            <person name="Powell A.J."/>
            <person name="Barry K."/>
            <person name="Miller A.N."/>
            <person name="Grigoriev I.V."/>
            <person name="Debuchy R."/>
            <person name="Gladieux P."/>
            <person name="Thoren M.H."/>
            <person name="Johannesson H."/>
        </authorList>
    </citation>
    <scope>NUCLEOTIDE SEQUENCE</scope>
    <source>
        <strain evidence="9">PSN293</strain>
    </source>
</reference>
<comment type="caution">
    <text evidence="9">The sequence shown here is derived from an EMBL/GenBank/DDBJ whole genome shotgun (WGS) entry which is preliminary data.</text>
</comment>
<evidence type="ECO:0000313" key="10">
    <source>
        <dbReference type="Proteomes" id="UP001301769"/>
    </source>
</evidence>
<dbReference type="PANTHER" id="PTHR22950:SF332">
    <property type="entry name" value="AMINO ACID TRANSPORTER (EUROFUNG)"/>
    <property type="match status" value="1"/>
</dbReference>
<keyword evidence="5 7" id="KW-0472">Membrane</keyword>
<proteinExistence type="inferred from homology"/>
<feature type="transmembrane region" description="Helical" evidence="7">
    <location>
        <begin position="509"/>
        <end position="531"/>
    </location>
</feature>
<feature type="transmembrane region" description="Helical" evidence="7">
    <location>
        <begin position="609"/>
        <end position="631"/>
    </location>
</feature>
<feature type="region of interest" description="Disordered" evidence="6">
    <location>
        <begin position="1"/>
        <end position="93"/>
    </location>
</feature>
<keyword evidence="3 7" id="KW-0812">Transmembrane</keyword>
<comment type="subcellular location">
    <subcellularLocation>
        <location evidence="1">Membrane</location>
        <topology evidence="1">Multi-pass membrane protein</topology>
    </subcellularLocation>
</comment>
<dbReference type="PANTHER" id="PTHR22950">
    <property type="entry name" value="AMINO ACID TRANSPORTER"/>
    <property type="match status" value="1"/>
</dbReference>
<feature type="transmembrane region" description="Helical" evidence="7">
    <location>
        <begin position="429"/>
        <end position="449"/>
    </location>
</feature>
<dbReference type="GO" id="GO:0005774">
    <property type="term" value="C:vacuolar membrane"/>
    <property type="evidence" value="ECO:0007669"/>
    <property type="project" value="TreeGrafter"/>
</dbReference>
<feature type="transmembrane region" description="Helical" evidence="7">
    <location>
        <begin position="320"/>
        <end position="339"/>
    </location>
</feature>
<protein>
    <submittedName>
        <fullName evidence="9">Transmembrane amino acid transporter protein-domain-containing protein</fullName>
    </submittedName>
</protein>